<evidence type="ECO:0000313" key="2">
    <source>
        <dbReference type="Proteomes" id="UP001396334"/>
    </source>
</evidence>
<organism evidence="1 2">
    <name type="scientific">Hibiscus sabdariffa</name>
    <name type="common">roselle</name>
    <dbReference type="NCBI Taxonomy" id="183260"/>
    <lineage>
        <taxon>Eukaryota</taxon>
        <taxon>Viridiplantae</taxon>
        <taxon>Streptophyta</taxon>
        <taxon>Embryophyta</taxon>
        <taxon>Tracheophyta</taxon>
        <taxon>Spermatophyta</taxon>
        <taxon>Magnoliopsida</taxon>
        <taxon>eudicotyledons</taxon>
        <taxon>Gunneridae</taxon>
        <taxon>Pentapetalae</taxon>
        <taxon>rosids</taxon>
        <taxon>malvids</taxon>
        <taxon>Malvales</taxon>
        <taxon>Malvaceae</taxon>
        <taxon>Malvoideae</taxon>
        <taxon>Hibiscus</taxon>
    </lineage>
</organism>
<comment type="caution">
    <text evidence="1">The sequence shown here is derived from an EMBL/GenBank/DDBJ whole genome shotgun (WGS) entry which is preliminary data.</text>
</comment>
<sequence length="86" mass="9774">MQSCITQALLARQGMPHEARLVFGLEAKPWGAYLDLVKRRKSELPKLAIVSHLLQVLEQVRIIHISRIGNQVVEGLANWRTVQVLH</sequence>
<name>A0ABR1ZYW3_9ROSI</name>
<gene>
    <name evidence="1" type="ORF">V6N11_034497</name>
</gene>
<accession>A0ABR1ZYW3</accession>
<reference evidence="1 2" key="1">
    <citation type="journal article" date="2024" name="G3 (Bethesda)">
        <title>Genome assembly of Hibiscus sabdariffa L. provides insights into metabolisms of medicinal natural products.</title>
        <authorList>
            <person name="Kim T."/>
        </authorList>
    </citation>
    <scope>NUCLEOTIDE SEQUENCE [LARGE SCALE GENOMIC DNA]</scope>
    <source>
        <strain evidence="1">TK-2024</strain>
        <tissue evidence="1">Old leaves</tissue>
    </source>
</reference>
<keyword evidence="2" id="KW-1185">Reference proteome</keyword>
<dbReference type="EMBL" id="JBBPBN010000468">
    <property type="protein sequence ID" value="KAK8485920.1"/>
    <property type="molecule type" value="Genomic_DNA"/>
</dbReference>
<protein>
    <recommendedName>
        <fullName evidence="3">RNase H type-1 domain-containing protein</fullName>
    </recommendedName>
</protein>
<evidence type="ECO:0000313" key="1">
    <source>
        <dbReference type="EMBL" id="KAK8485920.1"/>
    </source>
</evidence>
<evidence type="ECO:0008006" key="3">
    <source>
        <dbReference type="Google" id="ProtNLM"/>
    </source>
</evidence>
<dbReference type="Proteomes" id="UP001396334">
    <property type="component" value="Unassembled WGS sequence"/>
</dbReference>
<proteinExistence type="predicted"/>